<keyword evidence="1" id="KW-0472">Membrane</keyword>
<proteinExistence type="predicted"/>
<protein>
    <submittedName>
        <fullName evidence="2">Uncharacterized protein</fullName>
    </submittedName>
</protein>
<accession>A0ABP9U682</accession>
<dbReference type="Proteomes" id="UP001449582">
    <property type="component" value="Unassembled WGS sequence"/>
</dbReference>
<evidence type="ECO:0000256" key="1">
    <source>
        <dbReference type="SAM" id="Phobius"/>
    </source>
</evidence>
<dbReference type="EMBL" id="BAABQM010000004">
    <property type="protein sequence ID" value="GAA5414843.1"/>
    <property type="molecule type" value="Genomic_DNA"/>
</dbReference>
<keyword evidence="1" id="KW-0812">Transmembrane</keyword>
<sequence length="150" mass="17873">MTQFVPVINLDLFNYQLDDWFFYNQLVTASVVFHVILFIALSVLVWISIVNKKEYINYIQSSLNKKIPKFVNFMMATVIKKLSKHIILLKFDALYGALWKKRLHELLNFWTSLIIQRWILGLEIALLDPTKVMLKRSKTYFRQKDLLICK</sequence>
<name>A0ABP9U682_9BACT</name>
<reference evidence="2" key="1">
    <citation type="submission" date="2024-02" db="EMBL/GenBank/DDBJ databases">
        <title>Draft genome sequence of new strains in genus Ureaplasma.</title>
        <authorList>
            <person name="Nakajima Y."/>
            <person name="Segawa T."/>
        </authorList>
    </citation>
    <scope>NUCLEOTIDE SEQUENCE [LARGE SCALE GENOMIC DNA]</scope>
    <source>
        <strain evidence="2">OM1</strain>
    </source>
</reference>
<comment type="caution">
    <text evidence="2">The sequence shown here is derived from an EMBL/GenBank/DDBJ whole genome shotgun (WGS) entry which is preliminary data.</text>
</comment>
<keyword evidence="1" id="KW-1133">Transmembrane helix</keyword>
<keyword evidence="3" id="KW-1185">Reference proteome</keyword>
<evidence type="ECO:0000313" key="2">
    <source>
        <dbReference type="EMBL" id="GAA5414843.1"/>
    </source>
</evidence>
<organism evidence="2 3">
    <name type="scientific">Ureaplasma ceti</name>
    <dbReference type="NCBI Taxonomy" id="3119530"/>
    <lineage>
        <taxon>Bacteria</taxon>
        <taxon>Bacillati</taxon>
        <taxon>Mycoplasmatota</taxon>
        <taxon>Mycoplasmoidales</taxon>
        <taxon>Mycoplasmoidaceae</taxon>
        <taxon>Ureaplasma</taxon>
    </lineage>
</organism>
<feature type="transmembrane region" description="Helical" evidence="1">
    <location>
        <begin position="20"/>
        <end position="49"/>
    </location>
</feature>
<dbReference type="RefSeq" id="WP_353290004.1">
    <property type="nucleotide sequence ID" value="NZ_BAABQM010000004.1"/>
</dbReference>
<evidence type="ECO:0000313" key="3">
    <source>
        <dbReference type="Proteomes" id="UP001449582"/>
    </source>
</evidence>
<gene>
    <name evidence="2" type="ORF">UREOM_5540</name>
</gene>